<dbReference type="Pfam" id="PF03062">
    <property type="entry name" value="MBOAT"/>
    <property type="match status" value="1"/>
</dbReference>
<evidence type="ECO:0000256" key="1">
    <source>
        <dbReference type="ARBA" id="ARBA00004477"/>
    </source>
</evidence>
<reference evidence="14 15" key="1">
    <citation type="journal article" date="2010" name="Nature">
        <title>The Ectocarpus genome and the independent evolution of multicellularity in brown algae.</title>
        <authorList>
            <person name="Cock J.M."/>
            <person name="Sterck L."/>
            <person name="Rouze P."/>
            <person name="Scornet D."/>
            <person name="Allen A.E."/>
            <person name="Amoutzias G."/>
            <person name="Anthouard V."/>
            <person name="Artiguenave F."/>
            <person name="Aury J.M."/>
            <person name="Badger J.H."/>
            <person name="Beszteri B."/>
            <person name="Billiau K."/>
            <person name="Bonnet E."/>
            <person name="Bothwell J.H."/>
            <person name="Bowler C."/>
            <person name="Boyen C."/>
            <person name="Brownlee C."/>
            <person name="Carrano C.J."/>
            <person name="Charrier B."/>
            <person name="Cho G.Y."/>
            <person name="Coelho S.M."/>
            <person name="Collen J."/>
            <person name="Corre E."/>
            <person name="Da Silva C."/>
            <person name="Delage L."/>
            <person name="Delaroque N."/>
            <person name="Dittami S.M."/>
            <person name="Doulbeau S."/>
            <person name="Elias M."/>
            <person name="Farnham G."/>
            <person name="Gachon C.M."/>
            <person name="Gschloessl B."/>
            <person name="Heesch S."/>
            <person name="Jabbari K."/>
            <person name="Jubin C."/>
            <person name="Kawai H."/>
            <person name="Kimura K."/>
            <person name="Kloareg B."/>
            <person name="Kupper F.C."/>
            <person name="Lang D."/>
            <person name="Le Bail A."/>
            <person name="Leblanc C."/>
            <person name="Lerouge P."/>
            <person name="Lohr M."/>
            <person name="Lopez P.J."/>
            <person name="Martens C."/>
            <person name="Maumus F."/>
            <person name="Michel G."/>
            <person name="Miranda-Saavedra D."/>
            <person name="Morales J."/>
            <person name="Moreau H."/>
            <person name="Motomura T."/>
            <person name="Nagasato C."/>
            <person name="Napoli C.A."/>
            <person name="Nelson D.R."/>
            <person name="Nyvall-Collen P."/>
            <person name="Peters A.F."/>
            <person name="Pommier C."/>
            <person name="Potin P."/>
            <person name="Poulain J."/>
            <person name="Quesneville H."/>
            <person name="Read B."/>
            <person name="Rensing S.A."/>
            <person name="Ritter A."/>
            <person name="Rousvoal S."/>
            <person name="Samanta M."/>
            <person name="Samson G."/>
            <person name="Schroeder D.C."/>
            <person name="Segurens B."/>
            <person name="Strittmatter M."/>
            <person name="Tonon T."/>
            <person name="Tregear J.W."/>
            <person name="Valentin K."/>
            <person name="von Dassow P."/>
            <person name="Yamagishi T."/>
            <person name="Van de Peer Y."/>
            <person name="Wincker P."/>
        </authorList>
    </citation>
    <scope>NUCLEOTIDE SEQUENCE [LARGE SCALE GENOMIC DNA]</scope>
    <source>
        <strain evidence="15">Ec32 / CCAP1310/4</strain>
    </source>
</reference>
<dbReference type="InterPro" id="IPR004299">
    <property type="entry name" value="MBOAT_fam"/>
</dbReference>
<evidence type="ECO:0000256" key="3">
    <source>
        <dbReference type="ARBA" id="ARBA00009010"/>
    </source>
</evidence>
<keyword evidence="10 14" id="KW-0012">Acyltransferase</keyword>
<comment type="pathway">
    <text evidence="2">Lipid metabolism.</text>
</comment>
<dbReference type="InterPro" id="IPR014371">
    <property type="entry name" value="Oat_ACAT_DAG_ARE"/>
</dbReference>
<evidence type="ECO:0000256" key="12">
    <source>
        <dbReference type="SAM" id="MobiDB-lite"/>
    </source>
</evidence>
<dbReference type="GO" id="GO:0019432">
    <property type="term" value="P:triglyceride biosynthetic process"/>
    <property type="evidence" value="ECO:0007669"/>
    <property type="project" value="TreeGrafter"/>
</dbReference>
<proteinExistence type="inferred from homology"/>
<feature type="transmembrane region" description="Helical" evidence="13">
    <location>
        <begin position="333"/>
        <end position="353"/>
    </location>
</feature>
<feature type="transmembrane region" description="Helical" evidence="13">
    <location>
        <begin position="278"/>
        <end position="295"/>
    </location>
</feature>
<comment type="subcellular location">
    <subcellularLocation>
        <location evidence="1">Endoplasmic reticulum membrane</location>
        <topology evidence="1">Multi-pass membrane protein</topology>
    </subcellularLocation>
</comment>
<evidence type="ECO:0000313" key="14">
    <source>
        <dbReference type="EMBL" id="CBN77837.1"/>
    </source>
</evidence>
<evidence type="ECO:0000256" key="11">
    <source>
        <dbReference type="PIRSR" id="PIRSR000439-1"/>
    </source>
</evidence>
<dbReference type="PANTHER" id="PTHR10408:SF7">
    <property type="entry name" value="DIACYLGLYCEROL O-ACYLTRANSFERASE 1"/>
    <property type="match status" value="1"/>
</dbReference>
<evidence type="ECO:0000256" key="2">
    <source>
        <dbReference type="ARBA" id="ARBA00005189"/>
    </source>
</evidence>
<feature type="transmembrane region" description="Helical" evidence="13">
    <location>
        <begin position="307"/>
        <end position="326"/>
    </location>
</feature>
<name>D8LSK0_ECTSI</name>
<keyword evidence="8 13" id="KW-1133">Transmembrane helix</keyword>
<feature type="active site" evidence="11">
    <location>
        <position position="320"/>
    </location>
</feature>
<comment type="similarity">
    <text evidence="3">Belongs to the membrane-bound acyltransferase family. Sterol o-acyltransferase subfamily.</text>
</comment>
<evidence type="ECO:0000256" key="9">
    <source>
        <dbReference type="ARBA" id="ARBA00023136"/>
    </source>
</evidence>
<keyword evidence="15" id="KW-1185">Reference proteome</keyword>
<evidence type="ECO:0000256" key="5">
    <source>
        <dbReference type="ARBA" id="ARBA00022679"/>
    </source>
</evidence>
<feature type="transmembrane region" description="Helical" evidence="13">
    <location>
        <begin position="45"/>
        <end position="65"/>
    </location>
</feature>
<evidence type="ECO:0000256" key="13">
    <source>
        <dbReference type="SAM" id="Phobius"/>
    </source>
</evidence>
<dbReference type="PIRSF" id="PIRSF000439">
    <property type="entry name" value="Oat_ACAT_DAG_ARE"/>
    <property type="match status" value="1"/>
</dbReference>
<evidence type="ECO:0000256" key="4">
    <source>
        <dbReference type="ARBA" id="ARBA00013244"/>
    </source>
</evidence>
<feature type="transmembrane region" description="Helical" evidence="13">
    <location>
        <begin position="237"/>
        <end position="258"/>
    </location>
</feature>
<dbReference type="EMBL" id="FN649760">
    <property type="protein sequence ID" value="CBN77837.1"/>
    <property type="molecule type" value="Genomic_DNA"/>
</dbReference>
<dbReference type="InParanoid" id="D8LSK0"/>
<evidence type="ECO:0000256" key="8">
    <source>
        <dbReference type="ARBA" id="ARBA00022989"/>
    </source>
</evidence>
<keyword evidence="5 14" id="KW-0808">Transferase</keyword>
<evidence type="ECO:0000256" key="6">
    <source>
        <dbReference type="ARBA" id="ARBA00022692"/>
    </source>
</evidence>
<dbReference type="AlphaFoldDB" id="D8LSK0"/>
<keyword evidence="6 13" id="KW-0812">Transmembrane</keyword>
<dbReference type="GO" id="GO:0005789">
    <property type="term" value="C:endoplasmic reticulum membrane"/>
    <property type="evidence" value="ECO:0007669"/>
    <property type="project" value="UniProtKB-SubCell"/>
</dbReference>
<keyword evidence="7" id="KW-0256">Endoplasmic reticulum</keyword>
<evidence type="ECO:0000256" key="10">
    <source>
        <dbReference type="ARBA" id="ARBA00023315"/>
    </source>
</evidence>
<accession>D8LSK0</accession>
<keyword evidence="9 13" id="KW-0472">Membrane</keyword>
<dbReference type="GO" id="GO:0004144">
    <property type="term" value="F:diacylglycerol O-acyltransferase activity"/>
    <property type="evidence" value="ECO:0007669"/>
    <property type="project" value="UniProtKB-EC"/>
</dbReference>
<gene>
    <name evidence="14" type="primary">DAGAT</name>
    <name evidence="14" type="ORF">Esi_0074_0054</name>
</gene>
<sequence length="399" mass="45064">MPRPGNSKGMLFGAEWPVLLLHGLNIFLCLGIAVAIVWRSEGSPVFGFAYLFTAVILWMKLISYAHCNRDLRLAWREKALAAKRKGADGGGEGVGEGGDPAAAAERWRGGGTGGWSVEGFSDGGQQQQQSQPSRRTNGDVDTATITHYPENIGLLSLLYFWFAPTLCYQPDYPRSAERRYRYILSLVVRLVIVGGAMSLIADQYMLPTVHEWYDSDPAANILVSIERLLTLAVPNTYVWLLGFYAFFHLTLNLLAEVLRFGDRLFYRDWWNANTIGSYWRLWNLPVHYWMIRHIYFPSLRAGLSKSMASGLCFLLSAVLHELLVSVPFHMVKFYAFFGMIGNAPLVPLTSMLNDTFGDDQQAGNWLFWLLFCVVGQPMSLLCYYRDYCSQHECSNPLMS</sequence>
<feature type="transmembrane region" description="Helical" evidence="13">
    <location>
        <begin position="365"/>
        <end position="384"/>
    </location>
</feature>
<feature type="transmembrane region" description="Helical" evidence="13">
    <location>
        <begin position="180"/>
        <end position="201"/>
    </location>
</feature>
<dbReference type="OrthoDB" id="10039049at2759"/>
<evidence type="ECO:0000313" key="15">
    <source>
        <dbReference type="Proteomes" id="UP000002630"/>
    </source>
</evidence>
<feature type="transmembrane region" description="Helical" evidence="13">
    <location>
        <begin position="20"/>
        <end position="38"/>
    </location>
</feature>
<feature type="region of interest" description="Disordered" evidence="12">
    <location>
        <begin position="118"/>
        <end position="141"/>
    </location>
</feature>
<evidence type="ECO:0000256" key="7">
    <source>
        <dbReference type="ARBA" id="ARBA00022824"/>
    </source>
</evidence>
<organism evidence="14 15">
    <name type="scientific">Ectocarpus siliculosus</name>
    <name type="common">Brown alga</name>
    <name type="synonym">Conferva siliculosa</name>
    <dbReference type="NCBI Taxonomy" id="2880"/>
    <lineage>
        <taxon>Eukaryota</taxon>
        <taxon>Sar</taxon>
        <taxon>Stramenopiles</taxon>
        <taxon>Ochrophyta</taxon>
        <taxon>PX clade</taxon>
        <taxon>Phaeophyceae</taxon>
        <taxon>Ectocarpales</taxon>
        <taxon>Ectocarpaceae</taxon>
        <taxon>Ectocarpus</taxon>
    </lineage>
</organism>
<dbReference type="EC" id="2.3.1.20" evidence="4"/>
<protein>
    <recommendedName>
        <fullName evidence="4">diacylglycerol O-acyltransferase</fullName>
        <ecNumber evidence="4">2.3.1.20</ecNumber>
    </recommendedName>
</protein>
<dbReference type="PANTHER" id="PTHR10408">
    <property type="entry name" value="STEROL O-ACYLTRANSFERASE"/>
    <property type="match status" value="1"/>
</dbReference>
<dbReference type="STRING" id="2880.D8LSK0"/>
<dbReference type="Proteomes" id="UP000002630">
    <property type="component" value="Unassembled WGS sequence"/>
</dbReference>